<reference evidence="3" key="1">
    <citation type="submission" date="2021-01" db="EMBL/GenBank/DDBJ databases">
        <authorList>
            <person name="Corre E."/>
            <person name="Pelletier E."/>
            <person name="Niang G."/>
            <person name="Scheremetjew M."/>
            <person name="Finn R."/>
            <person name="Kale V."/>
            <person name="Holt S."/>
            <person name="Cochrane G."/>
            <person name="Meng A."/>
            <person name="Brown T."/>
            <person name="Cohen L."/>
        </authorList>
    </citation>
    <scope>NUCLEOTIDE SEQUENCE</scope>
    <source>
        <strain evidence="3">CCMP1510</strain>
    </source>
</reference>
<dbReference type="EMBL" id="HBIJ01014344">
    <property type="protein sequence ID" value="CAE0368867.1"/>
    <property type="molecule type" value="Transcribed_RNA"/>
</dbReference>
<sequence>MASTSVIPTPRRKRGIDCTSETFYCGGIAFDCVAPPSKRIYRGDRRETYIKALQHLRQVFPDMDDETLRSVLDSCSDDVDAAIDKLTSLRIASSQVVIESPKQPQQPEEWVDALVDEMRESRDVPDARIRAARALGAFEQFILSRSNEKAEKLEKENTLLKRAVAIQAQRLQESRDDIAKLKREAEEQRIELKKAQLTNYSLSVHLRQSNFSHDIDNTKKFSDWGSSHHNNPDVF</sequence>
<evidence type="ECO:0000259" key="2">
    <source>
        <dbReference type="PROSITE" id="PS51140"/>
    </source>
</evidence>
<dbReference type="PROSITE" id="PS51140">
    <property type="entry name" value="CUE"/>
    <property type="match status" value="1"/>
</dbReference>
<proteinExistence type="predicted"/>
<dbReference type="InterPro" id="IPR009060">
    <property type="entry name" value="UBA-like_sf"/>
</dbReference>
<dbReference type="CDD" id="cd14279">
    <property type="entry name" value="CUE"/>
    <property type="match status" value="1"/>
</dbReference>
<dbReference type="SUPFAM" id="SSF46934">
    <property type="entry name" value="UBA-like"/>
    <property type="match status" value="1"/>
</dbReference>
<feature type="coiled-coil region" evidence="1">
    <location>
        <begin position="143"/>
        <end position="198"/>
    </location>
</feature>
<dbReference type="Pfam" id="PF02845">
    <property type="entry name" value="CUE"/>
    <property type="match status" value="1"/>
</dbReference>
<dbReference type="PANTHER" id="PTHR31245">
    <property type="entry name" value="UBIQUITIN SYSTEM COMPONENT CUE PROTEIN"/>
    <property type="match status" value="1"/>
</dbReference>
<dbReference type="PANTHER" id="PTHR31245:SF20">
    <property type="entry name" value="F18B13.13 PROTEIN"/>
    <property type="match status" value="1"/>
</dbReference>
<gene>
    <name evidence="3" type="ORF">ALAG00032_LOCUS9630</name>
</gene>
<dbReference type="InterPro" id="IPR003892">
    <property type="entry name" value="CUE"/>
</dbReference>
<dbReference type="GO" id="GO:0043130">
    <property type="term" value="F:ubiquitin binding"/>
    <property type="evidence" value="ECO:0007669"/>
    <property type="project" value="InterPro"/>
</dbReference>
<protein>
    <recommendedName>
        <fullName evidence="2">CUE domain-containing protein</fullName>
    </recommendedName>
</protein>
<keyword evidence="1" id="KW-0175">Coiled coil</keyword>
<feature type="domain" description="CUE" evidence="2">
    <location>
        <begin position="48"/>
        <end position="91"/>
    </location>
</feature>
<accession>A0A7S3K0L7</accession>
<dbReference type="AlphaFoldDB" id="A0A7S3K0L7"/>
<dbReference type="Gene3D" id="1.10.8.10">
    <property type="entry name" value="DNA helicase RuvA subunit, C-terminal domain"/>
    <property type="match status" value="1"/>
</dbReference>
<organism evidence="3">
    <name type="scientific">Aureoumbra lagunensis</name>
    <dbReference type="NCBI Taxonomy" id="44058"/>
    <lineage>
        <taxon>Eukaryota</taxon>
        <taxon>Sar</taxon>
        <taxon>Stramenopiles</taxon>
        <taxon>Ochrophyta</taxon>
        <taxon>Pelagophyceae</taxon>
        <taxon>Pelagomonadales</taxon>
        <taxon>Aureoumbra</taxon>
    </lineage>
</organism>
<name>A0A7S3K0L7_9STRA</name>
<evidence type="ECO:0000313" key="3">
    <source>
        <dbReference type="EMBL" id="CAE0368867.1"/>
    </source>
</evidence>
<evidence type="ECO:0000256" key="1">
    <source>
        <dbReference type="SAM" id="Coils"/>
    </source>
</evidence>